<reference evidence="1 2" key="1">
    <citation type="submission" date="2016-06" db="EMBL/GenBank/DDBJ databases">
        <title>The Draft Genome Sequence and Annotation of the Desert Woodrat Neotoma lepida.</title>
        <authorList>
            <person name="Campbell M."/>
            <person name="Oakeson K.F."/>
            <person name="Yandell M."/>
            <person name="Halpert J.R."/>
            <person name="Dearing D."/>
        </authorList>
    </citation>
    <scope>NUCLEOTIDE SEQUENCE [LARGE SCALE GENOMIC DNA]</scope>
    <source>
        <strain evidence="1">417</strain>
        <tissue evidence="1">Liver</tissue>
    </source>
</reference>
<evidence type="ECO:0000313" key="1">
    <source>
        <dbReference type="EMBL" id="OBS57400.1"/>
    </source>
</evidence>
<proteinExistence type="predicted"/>
<dbReference type="EMBL" id="LZPO01117123">
    <property type="protein sequence ID" value="OBS57400.1"/>
    <property type="molecule type" value="Genomic_DNA"/>
</dbReference>
<evidence type="ECO:0000313" key="2">
    <source>
        <dbReference type="Proteomes" id="UP000092124"/>
    </source>
</evidence>
<dbReference type="AlphaFoldDB" id="A0A1A6FV14"/>
<sequence length="87" mass="9728">MSHFLKGISDTLFQNLMGYDLSLLTKKGAWELLLLMKRTSDIPPFPMGLPATLLLLLPGKDSDMHLILKMPSKLPLQPKNAATHLQM</sequence>
<protein>
    <submittedName>
        <fullName evidence="1">Uncharacterized protein</fullName>
    </submittedName>
</protein>
<accession>A0A1A6FV14</accession>
<gene>
    <name evidence="1" type="ORF">A6R68_11476</name>
</gene>
<name>A0A1A6FV14_NEOLE</name>
<dbReference type="Proteomes" id="UP000092124">
    <property type="component" value="Unassembled WGS sequence"/>
</dbReference>
<comment type="caution">
    <text evidence="1">The sequence shown here is derived from an EMBL/GenBank/DDBJ whole genome shotgun (WGS) entry which is preliminary data.</text>
</comment>
<feature type="non-terminal residue" evidence="1">
    <location>
        <position position="87"/>
    </location>
</feature>
<keyword evidence="2" id="KW-1185">Reference proteome</keyword>
<organism evidence="1 2">
    <name type="scientific">Neotoma lepida</name>
    <name type="common">Desert woodrat</name>
    <dbReference type="NCBI Taxonomy" id="56216"/>
    <lineage>
        <taxon>Eukaryota</taxon>
        <taxon>Metazoa</taxon>
        <taxon>Chordata</taxon>
        <taxon>Craniata</taxon>
        <taxon>Vertebrata</taxon>
        <taxon>Euteleostomi</taxon>
        <taxon>Mammalia</taxon>
        <taxon>Eutheria</taxon>
        <taxon>Euarchontoglires</taxon>
        <taxon>Glires</taxon>
        <taxon>Rodentia</taxon>
        <taxon>Myomorpha</taxon>
        <taxon>Muroidea</taxon>
        <taxon>Cricetidae</taxon>
        <taxon>Neotominae</taxon>
        <taxon>Neotoma</taxon>
    </lineage>
</organism>